<name>A0ABV4CZ13_9BACT</name>
<dbReference type="RefSeq" id="WP_148464575.1">
    <property type="nucleotide sequence ID" value="NZ_JBCLPP010000066.1"/>
</dbReference>
<dbReference type="InterPro" id="IPR001296">
    <property type="entry name" value="Glyco_trans_1"/>
</dbReference>
<accession>A0ABV4CZ13</accession>
<keyword evidence="1 4" id="KW-0808">Transferase</keyword>
<evidence type="ECO:0000256" key="1">
    <source>
        <dbReference type="ARBA" id="ARBA00022679"/>
    </source>
</evidence>
<dbReference type="SUPFAM" id="SSF53756">
    <property type="entry name" value="UDP-Glycosyltransferase/glycogen phosphorylase"/>
    <property type="match status" value="1"/>
</dbReference>
<protein>
    <submittedName>
        <fullName evidence="4">Glycosyltransferase</fullName>
        <ecNumber evidence="4">2.4.-.-</ecNumber>
    </submittedName>
</protein>
<evidence type="ECO:0000313" key="5">
    <source>
        <dbReference type="Proteomes" id="UP001565200"/>
    </source>
</evidence>
<dbReference type="GO" id="GO:0016757">
    <property type="term" value="F:glycosyltransferase activity"/>
    <property type="evidence" value="ECO:0007669"/>
    <property type="project" value="UniProtKB-KW"/>
</dbReference>
<organism evidence="4 5">
    <name type="scientific">Heminiphilus faecis</name>
    <dbReference type="NCBI Taxonomy" id="2601703"/>
    <lineage>
        <taxon>Bacteria</taxon>
        <taxon>Pseudomonadati</taxon>
        <taxon>Bacteroidota</taxon>
        <taxon>Bacteroidia</taxon>
        <taxon>Bacteroidales</taxon>
        <taxon>Muribaculaceae</taxon>
        <taxon>Heminiphilus</taxon>
    </lineage>
</organism>
<proteinExistence type="predicted"/>
<keyword evidence="4" id="KW-0328">Glycosyltransferase</keyword>
<dbReference type="Pfam" id="PF13477">
    <property type="entry name" value="Glyco_trans_4_2"/>
    <property type="match status" value="1"/>
</dbReference>
<evidence type="ECO:0000313" key="4">
    <source>
        <dbReference type="EMBL" id="MEY8246644.1"/>
    </source>
</evidence>
<gene>
    <name evidence="4" type="ORF">AAK873_13635</name>
</gene>
<feature type="domain" description="Glycosyl transferase family 1" evidence="2">
    <location>
        <begin position="181"/>
        <end position="345"/>
    </location>
</feature>
<evidence type="ECO:0000259" key="2">
    <source>
        <dbReference type="Pfam" id="PF00534"/>
    </source>
</evidence>
<dbReference type="EC" id="2.4.-.-" evidence="4"/>
<dbReference type="PANTHER" id="PTHR46401:SF2">
    <property type="entry name" value="GLYCOSYLTRANSFERASE WBBK-RELATED"/>
    <property type="match status" value="1"/>
</dbReference>
<keyword evidence="5" id="KW-1185">Reference proteome</keyword>
<sequence length="371" mass="42196">MKRVLFVANHKGFSKFNAPYMEWFKKQGWIVDNASPGIEVGIVDNQFDIEIQRAPFSLKNIKAYIKLKKIIKCNNYDIIHVHTPMGAFLGRLASIKARKNGAKVVYTAHGFHFFDGAPLKNWVIYYSIEKILARFTDTLVTINMEDYYRAQESKLSSGDIFLINGVGVDLFKFHPLSQQERKSKRQQLGLDSSDFIGLYTAQFIHRKNHRYILEQLLQIIEKTPNFKMLFAGSGETLDECKNYVNNLGLNNIVHFLGGRSDINELCGISDIYISSSIQEGLAIGDIEAMACGCPLLLSNIRGHIEVCVDGRNGFLFNLSEKDNLSTLIFKLANDENLYKIISKNNLLDVKKFDVKTEVEVMAKIYLQLISE</sequence>
<reference evidence="4 5" key="1">
    <citation type="submission" date="2024-03" db="EMBL/GenBank/DDBJ databases">
        <title>Mouse gut bacterial collection (mGBC) of GemPharmatech.</title>
        <authorList>
            <person name="He Y."/>
            <person name="Dong L."/>
            <person name="Wu D."/>
            <person name="Gao X."/>
            <person name="Lin Z."/>
        </authorList>
    </citation>
    <scope>NUCLEOTIDE SEQUENCE [LARGE SCALE GENOMIC DNA]</scope>
    <source>
        <strain evidence="4 5">54-13</strain>
    </source>
</reference>
<dbReference type="EMBL" id="JBCLPP010000066">
    <property type="protein sequence ID" value="MEY8246644.1"/>
    <property type="molecule type" value="Genomic_DNA"/>
</dbReference>
<dbReference type="Gene3D" id="3.40.50.2000">
    <property type="entry name" value="Glycogen Phosphorylase B"/>
    <property type="match status" value="2"/>
</dbReference>
<comment type="caution">
    <text evidence="4">The sequence shown here is derived from an EMBL/GenBank/DDBJ whole genome shotgun (WGS) entry which is preliminary data.</text>
</comment>
<feature type="domain" description="Glycosyltransferase subfamily 4-like N-terminal" evidence="3">
    <location>
        <begin position="3"/>
        <end position="142"/>
    </location>
</feature>
<dbReference type="PANTHER" id="PTHR46401">
    <property type="entry name" value="GLYCOSYLTRANSFERASE WBBK-RELATED"/>
    <property type="match status" value="1"/>
</dbReference>
<dbReference type="Pfam" id="PF00534">
    <property type="entry name" value="Glycos_transf_1"/>
    <property type="match status" value="1"/>
</dbReference>
<evidence type="ECO:0000259" key="3">
    <source>
        <dbReference type="Pfam" id="PF13477"/>
    </source>
</evidence>
<dbReference type="InterPro" id="IPR028098">
    <property type="entry name" value="Glyco_trans_4-like_N"/>
</dbReference>
<dbReference type="Proteomes" id="UP001565200">
    <property type="component" value="Unassembled WGS sequence"/>
</dbReference>